<sequence length="798" mass="90728">MAAVLTDDFLLRFILKCLCPRDVVRAALANKSWRRAAALAVPRTPPLVGYLLHPEKIRSAQIPPVFVPSDASFPRLSLPLAPDDLSGVSVHDVHHGLVLLLPCELPDILLLRILVLDPASGRRALLPPPPRDALPDDQWRQTRRIIGAAVLSRAHPSRLHFQAVCVTIDDDRPRAWVAFVNGEDCLWCILPRSKHVRVLRFDLSMCCAAHDQGQICWIASNSNQVLALEPSSLEFQFITSSPAAVPVDVFAYFLSWPPAFLSLLEENDDALTDSLMSLIKIVFYNICYVRGLFSKEFFSDMPFLPTGMQIKKLTPMDDESQRLVDWLEKGVYDALKKKFLKTIIFSIYDEKGPLLEEYCLSFTYFSEITIDLRLTGSTQSIWTMRSDAAESFVNQIWIIIQPSPASTVMSGLEKIPEERIIMMRLLYFDDQTPLDYEPPFFESYDDMRKRCPLPLHTTLSDYSQDLISLHDVKSVLSNNPFHSNKVFAMDPKSKIQQGHLFCITKKDVHFYFDSGASHHMCDDDKLFKNLHEVPTEHQDTVYDASGDPVCLHMSGEVIYDQIKLSPVFYHSTLKFKVISLGELDDSNTLMYVGDKRIKIFDVNKGEMIGEGYLHEKRNEYIVRSIICRKEEQQAITRSMLSSTAIDEKKLWVVDSLCCNHMTGIKGLLSDTRHEVQSFVTPRGAFLSSKIGNVKTSTVTLFNVLYCKGLRQNLISEGQLDRDGYSCTRLAHKCKIQWRGTQEVVGLAHQDDNALYYVDYFHYVSDPSLKHTRNDGECIQKLKRPRQDGSSPSSRKRTA</sequence>
<keyword evidence="9" id="KW-1185">Reference proteome</keyword>
<gene>
    <name evidence="8" type="ORF">OsI_00538</name>
</gene>
<dbReference type="CDD" id="cd09917">
    <property type="entry name" value="F-box_SF"/>
    <property type="match status" value="1"/>
</dbReference>
<keyword evidence="5" id="KW-0469">Meiosis</keyword>
<dbReference type="InterPro" id="IPR003511">
    <property type="entry name" value="HORMA_dom"/>
</dbReference>
<evidence type="ECO:0000256" key="2">
    <source>
        <dbReference type="ARBA" id="ARBA00004286"/>
    </source>
</evidence>
<evidence type="ECO:0000256" key="4">
    <source>
        <dbReference type="ARBA" id="ARBA00023242"/>
    </source>
</evidence>
<dbReference type="InterPro" id="IPR036570">
    <property type="entry name" value="HORMA_dom_sf"/>
</dbReference>
<evidence type="ECO:0000256" key="1">
    <source>
        <dbReference type="ARBA" id="ARBA00004123"/>
    </source>
</evidence>
<dbReference type="InterPro" id="IPR051294">
    <property type="entry name" value="HORMA_MeioticProgression"/>
</dbReference>
<dbReference type="Gene3D" id="3.30.900.10">
    <property type="entry name" value="HORMA domain"/>
    <property type="match status" value="1"/>
</dbReference>
<protein>
    <recommendedName>
        <fullName evidence="7">HORMA domain-containing protein</fullName>
    </recommendedName>
</protein>
<evidence type="ECO:0000256" key="3">
    <source>
        <dbReference type="ARBA" id="ARBA00022454"/>
    </source>
</evidence>
<dbReference type="Pfam" id="PF22936">
    <property type="entry name" value="Pol_BBD"/>
    <property type="match status" value="2"/>
</dbReference>
<dbReference type="OMA" id="ERIIMMR"/>
<dbReference type="Proteomes" id="UP000007015">
    <property type="component" value="Chromosome 1"/>
</dbReference>
<dbReference type="AlphaFoldDB" id="B8ADF4"/>
<feature type="region of interest" description="Disordered" evidence="6">
    <location>
        <begin position="779"/>
        <end position="798"/>
    </location>
</feature>
<feature type="domain" description="HORMA" evidence="7">
    <location>
        <begin position="269"/>
        <end position="488"/>
    </location>
</feature>
<dbReference type="HOGENOM" id="CLU_019239_0_0_1"/>
<evidence type="ECO:0000313" key="8">
    <source>
        <dbReference type="EMBL" id="EEC70001.1"/>
    </source>
</evidence>
<dbReference type="EMBL" id="CM000126">
    <property type="protein sequence ID" value="EEC70001.1"/>
    <property type="molecule type" value="Genomic_DNA"/>
</dbReference>
<evidence type="ECO:0000313" key="9">
    <source>
        <dbReference type="Proteomes" id="UP000007015"/>
    </source>
</evidence>
<keyword evidence="3" id="KW-0158">Chromosome</keyword>
<evidence type="ECO:0000256" key="6">
    <source>
        <dbReference type="SAM" id="MobiDB-lite"/>
    </source>
</evidence>
<dbReference type="PROSITE" id="PS50815">
    <property type="entry name" value="HORMA"/>
    <property type="match status" value="1"/>
</dbReference>
<dbReference type="GO" id="GO:0051321">
    <property type="term" value="P:meiotic cell cycle"/>
    <property type="evidence" value="ECO:0007669"/>
    <property type="project" value="UniProtKB-KW"/>
</dbReference>
<dbReference type="GO" id="GO:0005694">
    <property type="term" value="C:chromosome"/>
    <property type="evidence" value="ECO:0007669"/>
    <property type="project" value="UniProtKB-SubCell"/>
</dbReference>
<dbReference type="GO" id="GO:0005634">
    <property type="term" value="C:nucleus"/>
    <property type="evidence" value="ECO:0007669"/>
    <property type="project" value="UniProtKB-SubCell"/>
</dbReference>
<proteinExistence type="predicted"/>
<evidence type="ECO:0000259" key="7">
    <source>
        <dbReference type="PROSITE" id="PS50815"/>
    </source>
</evidence>
<dbReference type="InterPro" id="IPR054722">
    <property type="entry name" value="PolX-like_BBD"/>
</dbReference>
<dbReference type="SUPFAM" id="SSF56019">
    <property type="entry name" value="The spindle assembly checkpoint protein mad2"/>
    <property type="match status" value="1"/>
</dbReference>
<comment type="subcellular location">
    <subcellularLocation>
        <location evidence="2">Chromosome</location>
    </subcellularLocation>
    <subcellularLocation>
        <location evidence="1">Nucleus</location>
    </subcellularLocation>
</comment>
<name>B8ADF4_ORYSI</name>
<dbReference type="Gramene" id="BGIOSGA002322-TA">
    <property type="protein sequence ID" value="BGIOSGA002322-PA"/>
    <property type="gene ID" value="BGIOSGA002322"/>
</dbReference>
<dbReference type="STRING" id="39946.B8ADF4"/>
<accession>B8ADF4</accession>
<keyword evidence="4" id="KW-0539">Nucleus</keyword>
<organism evidence="8 9">
    <name type="scientific">Oryza sativa subsp. indica</name>
    <name type="common">Rice</name>
    <dbReference type="NCBI Taxonomy" id="39946"/>
    <lineage>
        <taxon>Eukaryota</taxon>
        <taxon>Viridiplantae</taxon>
        <taxon>Streptophyta</taxon>
        <taxon>Embryophyta</taxon>
        <taxon>Tracheophyta</taxon>
        <taxon>Spermatophyta</taxon>
        <taxon>Magnoliopsida</taxon>
        <taxon>Liliopsida</taxon>
        <taxon>Poales</taxon>
        <taxon>Poaceae</taxon>
        <taxon>BOP clade</taxon>
        <taxon>Oryzoideae</taxon>
        <taxon>Oryzeae</taxon>
        <taxon>Oryzinae</taxon>
        <taxon>Oryza</taxon>
        <taxon>Oryza sativa</taxon>
    </lineage>
</organism>
<dbReference type="Pfam" id="PF02301">
    <property type="entry name" value="HORMA"/>
    <property type="match status" value="1"/>
</dbReference>
<dbReference type="PANTHER" id="PTHR48225:SF7">
    <property type="entry name" value="MEIOSIS-SPECIFIC PROTEIN HOP1"/>
    <property type="match status" value="1"/>
</dbReference>
<dbReference type="PANTHER" id="PTHR48225">
    <property type="entry name" value="HORMA DOMAIN-CONTAINING PROTEIN 1"/>
    <property type="match status" value="1"/>
</dbReference>
<evidence type="ECO:0000256" key="5">
    <source>
        <dbReference type="ARBA" id="ARBA00023254"/>
    </source>
</evidence>
<reference evidence="8 9" key="1">
    <citation type="journal article" date="2005" name="PLoS Biol.">
        <title>The genomes of Oryza sativa: a history of duplications.</title>
        <authorList>
            <person name="Yu J."/>
            <person name="Wang J."/>
            <person name="Lin W."/>
            <person name="Li S."/>
            <person name="Li H."/>
            <person name="Zhou J."/>
            <person name="Ni P."/>
            <person name="Dong W."/>
            <person name="Hu S."/>
            <person name="Zeng C."/>
            <person name="Zhang J."/>
            <person name="Zhang Y."/>
            <person name="Li R."/>
            <person name="Xu Z."/>
            <person name="Li S."/>
            <person name="Li X."/>
            <person name="Zheng H."/>
            <person name="Cong L."/>
            <person name="Lin L."/>
            <person name="Yin J."/>
            <person name="Geng J."/>
            <person name="Li G."/>
            <person name="Shi J."/>
            <person name="Liu J."/>
            <person name="Lv H."/>
            <person name="Li J."/>
            <person name="Wang J."/>
            <person name="Deng Y."/>
            <person name="Ran L."/>
            <person name="Shi X."/>
            <person name="Wang X."/>
            <person name="Wu Q."/>
            <person name="Li C."/>
            <person name="Ren X."/>
            <person name="Wang J."/>
            <person name="Wang X."/>
            <person name="Li D."/>
            <person name="Liu D."/>
            <person name="Zhang X."/>
            <person name="Ji Z."/>
            <person name="Zhao W."/>
            <person name="Sun Y."/>
            <person name="Zhang Z."/>
            <person name="Bao J."/>
            <person name="Han Y."/>
            <person name="Dong L."/>
            <person name="Ji J."/>
            <person name="Chen P."/>
            <person name="Wu S."/>
            <person name="Liu J."/>
            <person name="Xiao Y."/>
            <person name="Bu D."/>
            <person name="Tan J."/>
            <person name="Yang L."/>
            <person name="Ye C."/>
            <person name="Zhang J."/>
            <person name="Xu J."/>
            <person name="Zhou Y."/>
            <person name="Yu Y."/>
            <person name="Zhang B."/>
            <person name="Zhuang S."/>
            <person name="Wei H."/>
            <person name="Liu B."/>
            <person name="Lei M."/>
            <person name="Yu H."/>
            <person name="Li Y."/>
            <person name="Xu H."/>
            <person name="Wei S."/>
            <person name="He X."/>
            <person name="Fang L."/>
            <person name="Zhang Z."/>
            <person name="Zhang Y."/>
            <person name="Huang X."/>
            <person name="Su Z."/>
            <person name="Tong W."/>
            <person name="Li J."/>
            <person name="Tong Z."/>
            <person name="Li S."/>
            <person name="Ye J."/>
            <person name="Wang L."/>
            <person name="Fang L."/>
            <person name="Lei T."/>
            <person name="Chen C."/>
            <person name="Chen H."/>
            <person name="Xu Z."/>
            <person name="Li H."/>
            <person name="Huang H."/>
            <person name="Zhang F."/>
            <person name="Xu H."/>
            <person name="Li N."/>
            <person name="Zhao C."/>
            <person name="Li S."/>
            <person name="Dong L."/>
            <person name="Huang Y."/>
            <person name="Li L."/>
            <person name="Xi Y."/>
            <person name="Qi Q."/>
            <person name="Li W."/>
            <person name="Zhang B."/>
            <person name="Hu W."/>
            <person name="Zhang Y."/>
            <person name="Tian X."/>
            <person name="Jiao Y."/>
            <person name="Liang X."/>
            <person name="Jin J."/>
            <person name="Gao L."/>
            <person name="Zheng W."/>
            <person name="Hao B."/>
            <person name="Liu S."/>
            <person name="Wang W."/>
            <person name="Yuan L."/>
            <person name="Cao M."/>
            <person name="McDermott J."/>
            <person name="Samudrala R."/>
            <person name="Wang J."/>
            <person name="Wong G.K."/>
            <person name="Yang H."/>
        </authorList>
    </citation>
    <scope>NUCLEOTIDE SEQUENCE [LARGE SCALE GENOMIC DNA]</scope>
    <source>
        <strain evidence="9">cv. 93-11</strain>
    </source>
</reference>